<keyword evidence="1" id="KW-0472">Membrane</keyword>
<evidence type="ECO:0000313" key="2">
    <source>
        <dbReference type="EMBL" id="SEF58373.1"/>
    </source>
</evidence>
<evidence type="ECO:0008006" key="4">
    <source>
        <dbReference type="Google" id="ProtNLM"/>
    </source>
</evidence>
<keyword evidence="1" id="KW-1133">Transmembrane helix</keyword>
<dbReference type="AlphaFoldDB" id="A0A1H5T6B7"/>
<feature type="transmembrane region" description="Helical" evidence="1">
    <location>
        <begin position="44"/>
        <end position="61"/>
    </location>
</feature>
<reference evidence="3" key="1">
    <citation type="submission" date="2016-10" db="EMBL/GenBank/DDBJ databases">
        <authorList>
            <person name="Varghese N."/>
            <person name="Submissions S."/>
        </authorList>
    </citation>
    <scope>NUCLEOTIDE SEQUENCE [LARGE SCALE GENOMIC DNA]</scope>
    <source>
        <strain evidence="3">DSM 21580</strain>
    </source>
</reference>
<dbReference type="RefSeq" id="WP_103912417.1">
    <property type="nucleotide sequence ID" value="NZ_FNUS01000001.1"/>
</dbReference>
<keyword evidence="1" id="KW-0812">Transmembrane</keyword>
<evidence type="ECO:0000256" key="1">
    <source>
        <dbReference type="SAM" id="Phobius"/>
    </source>
</evidence>
<gene>
    <name evidence="2" type="ORF">SAMN05421847_0381</name>
</gene>
<protein>
    <recommendedName>
        <fullName evidence="4">Photosystem I assembly protein Ycf4</fullName>
    </recommendedName>
</protein>
<feature type="transmembrane region" description="Helical" evidence="1">
    <location>
        <begin position="12"/>
        <end position="32"/>
    </location>
</feature>
<evidence type="ECO:0000313" key="3">
    <source>
        <dbReference type="Proteomes" id="UP000236738"/>
    </source>
</evidence>
<dbReference type="EMBL" id="FNUS01000001">
    <property type="protein sequence ID" value="SEF58373.1"/>
    <property type="molecule type" value="Genomic_DNA"/>
</dbReference>
<name>A0A1H5T6B7_9FLAO</name>
<accession>A0A1H5T6B7</accession>
<organism evidence="2 3">
    <name type="scientific">Halpernia humi</name>
    <dbReference type="NCBI Taxonomy" id="493375"/>
    <lineage>
        <taxon>Bacteria</taxon>
        <taxon>Pseudomonadati</taxon>
        <taxon>Bacteroidota</taxon>
        <taxon>Flavobacteriia</taxon>
        <taxon>Flavobacteriales</taxon>
        <taxon>Weeksellaceae</taxon>
        <taxon>Chryseobacterium group</taxon>
        <taxon>Halpernia</taxon>
    </lineage>
</organism>
<proteinExistence type="predicted"/>
<keyword evidence="3" id="KW-1185">Reference proteome</keyword>
<dbReference type="OrthoDB" id="1452926at2"/>
<dbReference type="Proteomes" id="UP000236738">
    <property type="component" value="Unassembled WGS sequence"/>
</dbReference>
<sequence length="163" mass="19180">MRLSNRNKAPLYNFFLTFLNLIVGLGVILFLLEIFRFNILGNEQYLLLIIPISLLVVFLLMGKQIFEYDSDGEALNLKNRSIIPFLRKVVNDEFPKYKVLKFEIVNFGLIKRLYLTISSKKSHSIILKYEISYLTKKEINDLKFSLNKVIKQNRLIEKSEQTQ</sequence>